<evidence type="ECO:0000313" key="5">
    <source>
        <dbReference type="EMBL" id="KAJ1367996.1"/>
    </source>
</evidence>
<dbReference type="InterPro" id="IPR015943">
    <property type="entry name" value="WD40/YVTN_repeat-like_dom_sf"/>
</dbReference>
<keyword evidence="6" id="KW-1185">Reference proteome</keyword>
<evidence type="ECO:0000256" key="1">
    <source>
        <dbReference type="ARBA" id="ARBA00004604"/>
    </source>
</evidence>
<organism evidence="5 6">
    <name type="scientific">Parelaphostrongylus tenuis</name>
    <name type="common">Meningeal worm</name>
    <dbReference type="NCBI Taxonomy" id="148309"/>
    <lineage>
        <taxon>Eukaryota</taxon>
        <taxon>Metazoa</taxon>
        <taxon>Ecdysozoa</taxon>
        <taxon>Nematoda</taxon>
        <taxon>Chromadorea</taxon>
        <taxon>Rhabditida</taxon>
        <taxon>Rhabditina</taxon>
        <taxon>Rhabditomorpha</taxon>
        <taxon>Strongyloidea</taxon>
        <taxon>Metastrongylidae</taxon>
        <taxon>Parelaphostrongylus</taxon>
    </lineage>
</organism>
<dbReference type="SUPFAM" id="SSF50978">
    <property type="entry name" value="WD40 repeat-like"/>
    <property type="match status" value="1"/>
</dbReference>
<dbReference type="PANTHER" id="PTHR19924">
    <property type="entry name" value="UTP15 U3 SMALL NUCLEOLAR RNA-ASSOCIATED PROTEIN 15 FAMILY MEMBER"/>
    <property type="match status" value="1"/>
</dbReference>
<dbReference type="Gene3D" id="2.130.10.10">
    <property type="entry name" value="YVTN repeat-like/Quinoprotein amine dehydrogenase"/>
    <property type="match status" value="1"/>
</dbReference>
<evidence type="ECO:0000256" key="3">
    <source>
        <dbReference type="ARBA" id="ARBA00022737"/>
    </source>
</evidence>
<sequence>MAVSYVPAGRVTVNEFHRRADDDVIYWKRMKQLSVFQEPSSVTSVAFSPKKPYNVASTSSVRLSLYDTVVCEPINQFSRFKRAVYGVKFRRDGELIGVNVATIVPS</sequence>
<dbReference type="GO" id="GO:0006364">
    <property type="term" value="P:rRNA processing"/>
    <property type="evidence" value="ECO:0007669"/>
    <property type="project" value="TreeGrafter"/>
</dbReference>
<keyword evidence="4" id="KW-0539">Nucleus</keyword>
<dbReference type="EMBL" id="JAHQIW010006061">
    <property type="protein sequence ID" value="KAJ1367996.1"/>
    <property type="molecule type" value="Genomic_DNA"/>
</dbReference>
<name>A0AAD5R1X0_PARTN</name>
<reference evidence="5" key="1">
    <citation type="submission" date="2021-06" db="EMBL/GenBank/DDBJ databases">
        <title>Parelaphostrongylus tenuis whole genome reference sequence.</title>
        <authorList>
            <person name="Garwood T.J."/>
            <person name="Larsen P.A."/>
            <person name="Fountain-Jones N.M."/>
            <person name="Garbe J.R."/>
            <person name="Macchietto M.G."/>
            <person name="Kania S.A."/>
            <person name="Gerhold R.W."/>
            <person name="Richards J.E."/>
            <person name="Wolf T.M."/>
        </authorList>
    </citation>
    <scope>NUCLEOTIDE SEQUENCE</scope>
    <source>
        <strain evidence="5">MNPRO001-30</strain>
        <tissue evidence="5">Meninges</tissue>
    </source>
</reference>
<proteinExistence type="predicted"/>
<accession>A0AAD5R1X0</accession>
<dbReference type="GO" id="GO:0005730">
    <property type="term" value="C:nucleolus"/>
    <property type="evidence" value="ECO:0007669"/>
    <property type="project" value="UniProtKB-SubCell"/>
</dbReference>
<dbReference type="AlphaFoldDB" id="A0AAD5R1X0"/>
<keyword evidence="2" id="KW-0853">WD repeat</keyword>
<dbReference type="PANTHER" id="PTHR19924:SF26">
    <property type="entry name" value="U3 SMALL NUCLEOLAR RNA-ASSOCIATED PROTEIN 15 HOMOLOG"/>
    <property type="match status" value="1"/>
</dbReference>
<comment type="caution">
    <text evidence="5">The sequence shown here is derived from an EMBL/GenBank/DDBJ whole genome shotgun (WGS) entry which is preliminary data.</text>
</comment>
<protein>
    <submittedName>
        <fullName evidence="5">SnoRNA-binding rRNA-processing protein</fullName>
    </submittedName>
</protein>
<evidence type="ECO:0000313" key="6">
    <source>
        <dbReference type="Proteomes" id="UP001196413"/>
    </source>
</evidence>
<evidence type="ECO:0000256" key="2">
    <source>
        <dbReference type="ARBA" id="ARBA00022574"/>
    </source>
</evidence>
<dbReference type="Proteomes" id="UP001196413">
    <property type="component" value="Unassembled WGS sequence"/>
</dbReference>
<dbReference type="GO" id="GO:0045943">
    <property type="term" value="P:positive regulation of transcription by RNA polymerase I"/>
    <property type="evidence" value="ECO:0007669"/>
    <property type="project" value="TreeGrafter"/>
</dbReference>
<gene>
    <name evidence="5" type="primary">UTP15</name>
    <name evidence="5" type="ORF">KIN20_029040</name>
</gene>
<comment type="subcellular location">
    <subcellularLocation>
        <location evidence="1">Nucleus</location>
        <location evidence="1">Nucleolus</location>
    </subcellularLocation>
</comment>
<evidence type="ECO:0000256" key="4">
    <source>
        <dbReference type="ARBA" id="ARBA00023242"/>
    </source>
</evidence>
<dbReference type="InterPro" id="IPR036322">
    <property type="entry name" value="WD40_repeat_dom_sf"/>
</dbReference>
<keyword evidence="3" id="KW-0677">Repeat</keyword>